<keyword evidence="2" id="KW-1185">Reference proteome</keyword>
<dbReference type="STRING" id="1173111.SAMN05444955_11529"/>
<sequence length="62" mass="7145">MRTNPTLSRDPSVCVKLVTNRPPWTEELRKDFHRRCLPFGYNAAWVVARIPFVPSTGSVNIF</sequence>
<evidence type="ECO:0000313" key="2">
    <source>
        <dbReference type="Proteomes" id="UP000199695"/>
    </source>
</evidence>
<dbReference type="EMBL" id="FOCQ01000015">
    <property type="protein sequence ID" value="SEN59264.1"/>
    <property type="molecule type" value="Genomic_DNA"/>
</dbReference>
<reference evidence="1 2" key="1">
    <citation type="submission" date="2016-10" db="EMBL/GenBank/DDBJ databases">
        <authorList>
            <person name="de Groot N.N."/>
        </authorList>
    </citation>
    <scope>NUCLEOTIDE SEQUENCE [LARGE SCALE GENOMIC DNA]</scope>
    <source>
        <strain evidence="1 2">DSM 46701</strain>
    </source>
</reference>
<proteinExistence type="predicted"/>
<name>A0A1H8HT12_9BACL</name>
<organism evidence="1 2">
    <name type="scientific">Lihuaxuella thermophila</name>
    <dbReference type="NCBI Taxonomy" id="1173111"/>
    <lineage>
        <taxon>Bacteria</taxon>
        <taxon>Bacillati</taxon>
        <taxon>Bacillota</taxon>
        <taxon>Bacilli</taxon>
        <taxon>Bacillales</taxon>
        <taxon>Thermoactinomycetaceae</taxon>
        <taxon>Lihuaxuella</taxon>
    </lineage>
</organism>
<dbReference type="Proteomes" id="UP000199695">
    <property type="component" value="Unassembled WGS sequence"/>
</dbReference>
<evidence type="ECO:0000313" key="1">
    <source>
        <dbReference type="EMBL" id="SEN59264.1"/>
    </source>
</evidence>
<gene>
    <name evidence="1" type="ORF">SAMN05444955_11529</name>
</gene>
<protein>
    <submittedName>
        <fullName evidence="1">Uncharacterized protein</fullName>
    </submittedName>
</protein>
<dbReference type="AlphaFoldDB" id="A0A1H8HT12"/>
<accession>A0A1H8HT12</accession>